<dbReference type="PROSITE" id="PS51755">
    <property type="entry name" value="OMPR_PHOB"/>
    <property type="match status" value="1"/>
</dbReference>
<dbReference type="KEGG" id="bhc:JFL75_13525"/>
<dbReference type="InterPro" id="IPR039420">
    <property type="entry name" value="WalR-like"/>
</dbReference>
<dbReference type="EMBL" id="CP067089">
    <property type="protein sequence ID" value="QQO07957.1"/>
    <property type="molecule type" value="Genomic_DNA"/>
</dbReference>
<evidence type="ECO:0000256" key="1">
    <source>
        <dbReference type="ARBA" id="ARBA00022553"/>
    </source>
</evidence>
<dbReference type="RefSeq" id="WP_215625263.1">
    <property type="nucleotide sequence ID" value="NZ_CP067089.2"/>
</dbReference>
<evidence type="ECO:0000313" key="11">
    <source>
        <dbReference type="Proteomes" id="UP000595917"/>
    </source>
</evidence>
<evidence type="ECO:0000259" key="9">
    <source>
        <dbReference type="PROSITE" id="PS51755"/>
    </source>
</evidence>
<evidence type="ECO:0000313" key="10">
    <source>
        <dbReference type="EMBL" id="QQO07957.1"/>
    </source>
</evidence>
<reference evidence="10" key="1">
    <citation type="submission" date="2021-01" db="EMBL/GenBank/DDBJ databases">
        <title>Description of Breznakiella homolactica.</title>
        <authorList>
            <person name="Song Y."/>
            <person name="Brune A."/>
        </authorList>
    </citation>
    <scope>NUCLEOTIDE SEQUENCE</scope>
    <source>
        <strain evidence="10">RmG30</strain>
    </source>
</reference>
<keyword evidence="2" id="KW-0902">Two-component regulatory system</keyword>
<protein>
    <submittedName>
        <fullName evidence="10">Response regulator transcription factor</fullName>
    </submittedName>
</protein>
<feature type="DNA-binding region" description="OmpR/PhoB-type" evidence="7">
    <location>
        <begin position="123"/>
        <end position="225"/>
    </location>
</feature>
<sequence length="226" mass="25545">MAFVLIADDEPSVRDAVFIALARDGHSVLSADDGLSAWRILQENPEIELAVLDIMMPGLEGTAILSRLRMSGRELPVILLTSRDEELDRLGGFSLGADDYIGKPFSVRELCARVRAVLRRSRSASFEVPGEKGIFMDTDAFRAWYNGQELRLTITEFRILLALYEHWGNVLTRDQLLRHAWPQDTWVSDRSIDSHVKRLRRKLEDAGAGKDTVASVYGLGYRLEER</sequence>
<dbReference type="Gene3D" id="3.40.50.2300">
    <property type="match status" value="1"/>
</dbReference>
<feature type="modified residue" description="4-aspartylphosphate" evidence="6">
    <location>
        <position position="53"/>
    </location>
</feature>
<evidence type="ECO:0000256" key="2">
    <source>
        <dbReference type="ARBA" id="ARBA00023012"/>
    </source>
</evidence>
<evidence type="ECO:0000256" key="7">
    <source>
        <dbReference type="PROSITE-ProRule" id="PRU01091"/>
    </source>
</evidence>
<evidence type="ECO:0000256" key="6">
    <source>
        <dbReference type="PROSITE-ProRule" id="PRU00169"/>
    </source>
</evidence>
<keyword evidence="3" id="KW-0805">Transcription regulation</keyword>
<dbReference type="SUPFAM" id="SSF46894">
    <property type="entry name" value="C-terminal effector domain of the bipartite response regulators"/>
    <property type="match status" value="1"/>
</dbReference>
<dbReference type="SUPFAM" id="SSF52172">
    <property type="entry name" value="CheY-like"/>
    <property type="match status" value="1"/>
</dbReference>
<dbReference type="GO" id="GO:0006355">
    <property type="term" value="P:regulation of DNA-templated transcription"/>
    <property type="evidence" value="ECO:0007669"/>
    <property type="project" value="InterPro"/>
</dbReference>
<dbReference type="CDD" id="cd00383">
    <property type="entry name" value="trans_reg_C"/>
    <property type="match status" value="1"/>
</dbReference>
<keyword evidence="1 6" id="KW-0597">Phosphoprotein</keyword>
<feature type="domain" description="Response regulatory" evidence="8">
    <location>
        <begin position="3"/>
        <end position="118"/>
    </location>
</feature>
<dbReference type="Gene3D" id="6.10.250.690">
    <property type="match status" value="1"/>
</dbReference>
<evidence type="ECO:0000256" key="5">
    <source>
        <dbReference type="ARBA" id="ARBA00023163"/>
    </source>
</evidence>
<feature type="domain" description="OmpR/PhoB-type" evidence="9">
    <location>
        <begin position="123"/>
        <end position="225"/>
    </location>
</feature>
<dbReference type="Gene3D" id="1.10.10.10">
    <property type="entry name" value="Winged helix-like DNA-binding domain superfamily/Winged helix DNA-binding domain"/>
    <property type="match status" value="1"/>
</dbReference>
<evidence type="ECO:0000256" key="3">
    <source>
        <dbReference type="ARBA" id="ARBA00023015"/>
    </source>
</evidence>
<dbReference type="Proteomes" id="UP000595917">
    <property type="component" value="Chromosome"/>
</dbReference>
<evidence type="ECO:0000259" key="8">
    <source>
        <dbReference type="PROSITE" id="PS50110"/>
    </source>
</evidence>
<keyword evidence="4 7" id="KW-0238">DNA-binding</keyword>
<dbReference type="InterPro" id="IPR001789">
    <property type="entry name" value="Sig_transdc_resp-reg_receiver"/>
</dbReference>
<dbReference type="InterPro" id="IPR001867">
    <property type="entry name" value="OmpR/PhoB-type_DNA-bd"/>
</dbReference>
<dbReference type="PROSITE" id="PS50110">
    <property type="entry name" value="RESPONSE_REGULATORY"/>
    <property type="match status" value="1"/>
</dbReference>
<dbReference type="GO" id="GO:0000976">
    <property type="term" value="F:transcription cis-regulatory region binding"/>
    <property type="evidence" value="ECO:0007669"/>
    <property type="project" value="TreeGrafter"/>
</dbReference>
<keyword evidence="11" id="KW-1185">Reference proteome</keyword>
<keyword evidence="5" id="KW-0804">Transcription</keyword>
<dbReference type="GO" id="GO:0032993">
    <property type="term" value="C:protein-DNA complex"/>
    <property type="evidence" value="ECO:0007669"/>
    <property type="project" value="TreeGrafter"/>
</dbReference>
<dbReference type="InterPro" id="IPR016032">
    <property type="entry name" value="Sig_transdc_resp-reg_C-effctor"/>
</dbReference>
<dbReference type="PANTHER" id="PTHR48111:SF4">
    <property type="entry name" value="DNA-BINDING DUAL TRANSCRIPTIONAL REGULATOR OMPR"/>
    <property type="match status" value="1"/>
</dbReference>
<organism evidence="10 11">
    <name type="scientific">Breznakiella homolactica</name>
    <dbReference type="NCBI Taxonomy" id="2798577"/>
    <lineage>
        <taxon>Bacteria</taxon>
        <taxon>Pseudomonadati</taxon>
        <taxon>Spirochaetota</taxon>
        <taxon>Spirochaetia</taxon>
        <taxon>Spirochaetales</taxon>
        <taxon>Breznakiellaceae</taxon>
        <taxon>Breznakiella</taxon>
    </lineage>
</organism>
<name>A0A7T7XKN5_9SPIR</name>
<dbReference type="AlphaFoldDB" id="A0A7T7XKN5"/>
<proteinExistence type="predicted"/>
<dbReference type="GO" id="GO:0000156">
    <property type="term" value="F:phosphorelay response regulator activity"/>
    <property type="evidence" value="ECO:0007669"/>
    <property type="project" value="TreeGrafter"/>
</dbReference>
<dbReference type="CDD" id="cd17574">
    <property type="entry name" value="REC_OmpR"/>
    <property type="match status" value="1"/>
</dbReference>
<evidence type="ECO:0000256" key="4">
    <source>
        <dbReference type="ARBA" id="ARBA00023125"/>
    </source>
</evidence>
<dbReference type="GO" id="GO:0005829">
    <property type="term" value="C:cytosol"/>
    <property type="evidence" value="ECO:0007669"/>
    <property type="project" value="TreeGrafter"/>
</dbReference>
<accession>A0A7T7XKN5</accession>
<dbReference type="PANTHER" id="PTHR48111">
    <property type="entry name" value="REGULATOR OF RPOS"/>
    <property type="match status" value="1"/>
</dbReference>
<dbReference type="SMART" id="SM00448">
    <property type="entry name" value="REC"/>
    <property type="match status" value="1"/>
</dbReference>
<dbReference type="SMART" id="SM00862">
    <property type="entry name" value="Trans_reg_C"/>
    <property type="match status" value="1"/>
</dbReference>
<gene>
    <name evidence="10" type="ORF">JFL75_13525</name>
</gene>
<dbReference type="InterPro" id="IPR036388">
    <property type="entry name" value="WH-like_DNA-bd_sf"/>
</dbReference>
<dbReference type="InterPro" id="IPR011006">
    <property type="entry name" value="CheY-like_superfamily"/>
</dbReference>
<dbReference type="Pfam" id="PF00486">
    <property type="entry name" value="Trans_reg_C"/>
    <property type="match status" value="1"/>
</dbReference>
<dbReference type="Pfam" id="PF00072">
    <property type="entry name" value="Response_reg"/>
    <property type="match status" value="1"/>
</dbReference>